<feature type="region of interest" description="Disordered" evidence="1">
    <location>
        <begin position="832"/>
        <end position="870"/>
    </location>
</feature>
<dbReference type="STRING" id="913774.A0A0C3CLE0"/>
<reference evidence="2 3" key="1">
    <citation type="submission" date="2014-04" db="EMBL/GenBank/DDBJ databases">
        <authorList>
            <consortium name="DOE Joint Genome Institute"/>
            <person name="Kuo A."/>
            <person name="Martino E."/>
            <person name="Perotto S."/>
            <person name="Kohler A."/>
            <person name="Nagy L.G."/>
            <person name="Floudas D."/>
            <person name="Copeland A."/>
            <person name="Barry K.W."/>
            <person name="Cichocki N."/>
            <person name="Veneault-Fourrey C."/>
            <person name="LaButti K."/>
            <person name="Lindquist E.A."/>
            <person name="Lipzen A."/>
            <person name="Lundell T."/>
            <person name="Morin E."/>
            <person name="Murat C."/>
            <person name="Sun H."/>
            <person name="Tunlid A."/>
            <person name="Henrissat B."/>
            <person name="Grigoriev I.V."/>
            <person name="Hibbett D.S."/>
            <person name="Martin F."/>
            <person name="Nordberg H.P."/>
            <person name="Cantor M.N."/>
            <person name="Hua S.X."/>
        </authorList>
    </citation>
    <scope>NUCLEOTIDE SEQUENCE [LARGE SCALE GENOMIC DNA]</scope>
    <source>
        <strain evidence="2 3">Zn</strain>
    </source>
</reference>
<name>A0A0C3CLE0_OIDMZ</name>
<dbReference type="EMBL" id="KN832878">
    <property type="protein sequence ID" value="KIM99813.1"/>
    <property type="molecule type" value="Genomic_DNA"/>
</dbReference>
<evidence type="ECO:0000313" key="3">
    <source>
        <dbReference type="Proteomes" id="UP000054321"/>
    </source>
</evidence>
<dbReference type="InParanoid" id="A0A0C3CLE0"/>
<dbReference type="Proteomes" id="UP000054321">
    <property type="component" value="Unassembled WGS sequence"/>
</dbReference>
<sequence length="1111" mass="126824">MSNNSQTPADVVSPATSDQHWMRNPRCISCLARRLDIKDCPFYNVCPSCGGGSDAHDEHCRLRTRTPIINFFRLHPLEPGKNPWWKSLNIFDPDFRTFIPNPNSIDPLVTLLSPGWEFPPRTTLRMEYFVIRAAWDNEIWEYGITDPPDPPAFIQFTPPITTFGEWEAERQALESESQTTHSNHFKTHNTRSDRDPPRSLHGDSMLKHKGLPRDSTSVPTSLVAPGIRSEVQEPLSSDIFRPDMPQSLVRFPSSLASVAKKLVLSLRDGNHAEISSLDYSAQIQRHGRDALVSAILSFVHPTVFNLQGQELTPDILRKVQKDQLEGQSFMQWPKFGGYLDFVTDDRSRFYVRFYVGQSIVVALRLDTHCRHILQGAFDTLHYYILNMGDGHRRANWLQLWSMPEEMQYRETFSGFSISIIQCCLEMMFCRAFESLPNQTLAEYFGTALHGQYSGRGLNVLSPLLQPVDLCLLESSRSQHRSRLSSSSDPEVASWPAVRVKMIAKERQDAFATSKALPPSISAYGRLIQEQLQAQNVEHFSLNALLSKSRFQTEHFRLEYQFAKAFGESDNFHTLPFGSLEATVCVVLDNRHIDIGTKTSESGWIPWLLRSVGFHEGNALLFTYNHTYRGLYNSITNPEGEDRIALRRKFTRLLINNSNLRIVLLCGPLSRDEILASIRSGTAAVDGPYTLDFRRQKLSCWLQRHPNNYICRMFIESPEPFPVLLGSNWRKSTKLGEVFKIAVALTDIKVDAYHFESCSFTAKVLKKRWSESRNQDIEPWTPENLDPVVRHYLQRRGFTTREELEQLQNTNSEKSLTRALIVLLHCYRDDQKQAGPRKRLAPDHVKSGGITPSKHQRAALQPTEKPLHADSMDDSIRQPGIGLPTEAVARRAALQPTEKPLHADSMDDSIRQLDIGLPPSADAVQTLLEHEDDLPTYQSGIYASRSENVIDCYYHFDSDTYTAHLLAHGRLYTCANHTETNGRFFHMKDFAIKIPDGMNSINIRPELAPQGQVHPDRFIRKWLPELEPASRLAIRGWGRKEDGSDFDGWLHDTVGQKDHLVTAMRIFRANTVVDWLEGIIWSVSLRPRRYAGRSQETSSVEDFAKECQSKWR</sequence>
<protein>
    <submittedName>
        <fullName evidence="2">Uncharacterized protein</fullName>
    </submittedName>
</protein>
<keyword evidence="3" id="KW-1185">Reference proteome</keyword>
<organism evidence="2 3">
    <name type="scientific">Oidiodendron maius (strain Zn)</name>
    <dbReference type="NCBI Taxonomy" id="913774"/>
    <lineage>
        <taxon>Eukaryota</taxon>
        <taxon>Fungi</taxon>
        <taxon>Dikarya</taxon>
        <taxon>Ascomycota</taxon>
        <taxon>Pezizomycotina</taxon>
        <taxon>Leotiomycetes</taxon>
        <taxon>Leotiomycetes incertae sedis</taxon>
        <taxon>Myxotrichaceae</taxon>
        <taxon>Oidiodendron</taxon>
    </lineage>
</organism>
<feature type="region of interest" description="Disordered" evidence="1">
    <location>
        <begin position="171"/>
        <end position="223"/>
    </location>
</feature>
<dbReference type="AlphaFoldDB" id="A0A0C3CLE0"/>
<dbReference type="HOGENOM" id="CLU_281757_0_0_1"/>
<proteinExistence type="predicted"/>
<reference evidence="3" key="2">
    <citation type="submission" date="2015-01" db="EMBL/GenBank/DDBJ databases">
        <title>Evolutionary Origins and Diversification of the Mycorrhizal Mutualists.</title>
        <authorList>
            <consortium name="DOE Joint Genome Institute"/>
            <consortium name="Mycorrhizal Genomics Consortium"/>
            <person name="Kohler A."/>
            <person name="Kuo A."/>
            <person name="Nagy L.G."/>
            <person name="Floudas D."/>
            <person name="Copeland A."/>
            <person name="Barry K.W."/>
            <person name="Cichocki N."/>
            <person name="Veneault-Fourrey C."/>
            <person name="LaButti K."/>
            <person name="Lindquist E.A."/>
            <person name="Lipzen A."/>
            <person name="Lundell T."/>
            <person name="Morin E."/>
            <person name="Murat C."/>
            <person name="Riley R."/>
            <person name="Ohm R."/>
            <person name="Sun H."/>
            <person name="Tunlid A."/>
            <person name="Henrissat B."/>
            <person name="Grigoriev I.V."/>
            <person name="Hibbett D.S."/>
            <person name="Martin F."/>
        </authorList>
    </citation>
    <scope>NUCLEOTIDE SEQUENCE [LARGE SCALE GENOMIC DNA]</scope>
    <source>
        <strain evidence="3">Zn</strain>
    </source>
</reference>
<gene>
    <name evidence="2" type="ORF">OIDMADRAFT_55715</name>
</gene>
<evidence type="ECO:0000256" key="1">
    <source>
        <dbReference type="SAM" id="MobiDB-lite"/>
    </source>
</evidence>
<evidence type="ECO:0000313" key="2">
    <source>
        <dbReference type="EMBL" id="KIM99813.1"/>
    </source>
</evidence>
<dbReference type="OrthoDB" id="4369670at2759"/>
<accession>A0A0C3CLE0</accession>
<feature type="compositionally biased region" description="Basic and acidic residues" evidence="1">
    <location>
        <begin position="190"/>
        <end position="206"/>
    </location>
</feature>